<dbReference type="PANTHER" id="PTHR35523:SF1">
    <property type="entry name" value="CELL WALL PROTEIN SED1"/>
    <property type="match status" value="1"/>
</dbReference>
<evidence type="ECO:0000256" key="1">
    <source>
        <dbReference type="SAM" id="MobiDB-lite"/>
    </source>
</evidence>
<evidence type="ECO:0000313" key="4">
    <source>
        <dbReference type="Proteomes" id="UP000289323"/>
    </source>
</evidence>
<reference evidence="3 4" key="1">
    <citation type="submission" date="2018-04" db="EMBL/GenBank/DDBJ databases">
        <authorList>
            <person name="Huttner S."/>
            <person name="Dainat J."/>
        </authorList>
    </citation>
    <scope>NUCLEOTIDE SEQUENCE [LARGE SCALE GENOMIC DNA]</scope>
</reference>
<accession>A0A3S4BJY3</accession>
<feature type="chain" id="PRO_5018786009" evidence="2">
    <location>
        <begin position="17"/>
        <end position="157"/>
    </location>
</feature>
<evidence type="ECO:0000313" key="3">
    <source>
        <dbReference type="EMBL" id="SPQ22203.1"/>
    </source>
</evidence>
<dbReference type="Proteomes" id="UP000289323">
    <property type="component" value="Unassembled WGS sequence"/>
</dbReference>
<dbReference type="GO" id="GO:0031505">
    <property type="term" value="P:fungal-type cell wall organization"/>
    <property type="evidence" value="ECO:0007669"/>
    <property type="project" value="InterPro"/>
</dbReference>
<sequence>MKFTAAVLALAAGAMAHQNQTVVYTTEVVTAFTTFCPAATSFTYGSQTYTVTEATTLTITDCPNGCTIKRPVTTISSVICNNCAPVYSNSSSSAAAVPPATTTPAGTGSLPTPTAPGSGAGSNTQPSAPIATAGAPRALALSGAGLAGLLGIAAFVL</sequence>
<feature type="compositionally biased region" description="Low complexity" evidence="1">
    <location>
        <begin position="91"/>
        <end position="117"/>
    </location>
</feature>
<proteinExistence type="predicted"/>
<feature type="signal peptide" evidence="2">
    <location>
        <begin position="1"/>
        <end position="16"/>
    </location>
</feature>
<dbReference type="GO" id="GO:0009277">
    <property type="term" value="C:fungal-type cell wall"/>
    <property type="evidence" value="ECO:0007669"/>
    <property type="project" value="TreeGrafter"/>
</dbReference>
<protein>
    <submittedName>
        <fullName evidence="3">E5f7eebd-74a4-4232-a016-99ed962ecdc8</fullName>
    </submittedName>
</protein>
<dbReference type="EMBL" id="OUUZ01000008">
    <property type="protein sequence ID" value="SPQ22203.1"/>
    <property type="molecule type" value="Genomic_DNA"/>
</dbReference>
<dbReference type="AlphaFoldDB" id="A0A3S4BJY3"/>
<feature type="region of interest" description="Disordered" evidence="1">
    <location>
        <begin position="91"/>
        <end position="129"/>
    </location>
</feature>
<gene>
    <name evidence="3" type="ORF">TT172_LOCUS4622</name>
</gene>
<name>A0A3S4BJY3_9PEZI</name>
<organism evidence="3 4">
    <name type="scientific">Thermothielavioides terrestris</name>
    <dbReference type="NCBI Taxonomy" id="2587410"/>
    <lineage>
        <taxon>Eukaryota</taxon>
        <taxon>Fungi</taxon>
        <taxon>Dikarya</taxon>
        <taxon>Ascomycota</taxon>
        <taxon>Pezizomycotina</taxon>
        <taxon>Sordariomycetes</taxon>
        <taxon>Sordariomycetidae</taxon>
        <taxon>Sordariales</taxon>
        <taxon>Chaetomiaceae</taxon>
        <taxon>Thermothielavioides</taxon>
    </lineage>
</organism>
<dbReference type="PANTHER" id="PTHR35523">
    <property type="entry name" value="CELL WALL PROTEIN SED1"/>
    <property type="match status" value="1"/>
</dbReference>
<dbReference type="InterPro" id="IPR038843">
    <property type="entry name" value="Sed1/Spi1"/>
</dbReference>
<evidence type="ECO:0000256" key="2">
    <source>
        <dbReference type="SAM" id="SignalP"/>
    </source>
</evidence>
<dbReference type="GO" id="GO:0005199">
    <property type="term" value="F:structural constituent of cell wall"/>
    <property type="evidence" value="ECO:0007669"/>
    <property type="project" value="InterPro"/>
</dbReference>
<keyword evidence="2" id="KW-0732">Signal</keyword>